<evidence type="ECO:0000313" key="1">
    <source>
        <dbReference type="EMBL" id="KKW16831.1"/>
    </source>
</evidence>
<proteinExistence type="predicted"/>
<comment type="caution">
    <text evidence="1">The sequence shown here is derived from an EMBL/GenBank/DDBJ whole genome shotgun (WGS) entry which is preliminary data.</text>
</comment>
<dbReference type="SUPFAM" id="SSF56059">
    <property type="entry name" value="Glutathione synthetase ATP-binding domain-like"/>
    <property type="match status" value="1"/>
</dbReference>
<evidence type="ECO:0000313" key="2">
    <source>
        <dbReference type="Proteomes" id="UP000034120"/>
    </source>
</evidence>
<reference evidence="1 2" key="1">
    <citation type="journal article" date="2015" name="Nature">
        <title>rRNA introns, odd ribosomes, and small enigmatic genomes across a large radiation of phyla.</title>
        <authorList>
            <person name="Brown C.T."/>
            <person name="Hug L.A."/>
            <person name="Thomas B.C."/>
            <person name="Sharon I."/>
            <person name="Castelle C.J."/>
            <person name="Singh A."/>
            <person name="Wilkins M.J."/>
            <person name="Williams K.H."/>
            <person name="Banfield J.F."/>
        </authorList>
    </citation>
    <scope>NUCLEOTIDE SEQUENCE [LARGE SCALE GENOMIC DNA]</scope>
</reference>
<sequence length="410" mass="46187">MRTHMLDLGFSSQDVEEHLIVTGYWNTESKRERHACVLTPCAYILHEESQLTDAARALHAAVMQLETTLAGLSQRHHLAHAESRFLRMAKSASHGLLRPGEDSGLAIPPMVKIDMVRDRSGEWYAVEVDTYNPRALGTIALVDALVKRANKTPASCVVLRLAAMLGNEREWAIIISEKERYYGTSYEVLGSLLQKNGVRIRFVSEKEVAKNISMLRCRDGPFHTFLIPENMDRHPEIRTYLLAEYRAGFVRTIYPPKAYLGSKAFLPFIAAQKGVNNTVPPTALLTDWVENCIFSRPRSSDRIILKPVHSSGSRGIIRQDDLDSFYKTIKEEKQSKNPLWIAQQEVAQEPIAVTVFDGKSRVVMLYYLRLTMYATAEGIAGLKITGRPEKIVHGAPDCIQLPVIRTSTRQ</sequence>
<name>A0A0G1WDG7_9BACT</name>
<organism evidence="1 2">
    <name type="scientific">Candidatus Kaiserbacteria bacterium GW2011_GWB1_50_17</name>
    <dbReference type="NCBI Taxonomy" id="1618673"/>
    <lineage>
        <taxon>Bacteria</taxon>
        <taxon>Candidatus Kaiseribacteriota</taxon>
    </lineage>
</organism>
<protein>
    <submittedName>
        <fullName evidence="1">Uncharacterized protein</fullName>
    </submittedName>
</protein>
<dbReference type="Proteomes" id="UP000034120">
    <property type="component" value="Unassembled WGS sequence"/>
</dbReference>
<accession>A0A0G1WDG7</accession>
<dbReference type="EMBL" id="LCQM01000032">
    <property type="protein sequence ID" value="KKW16831.1"/>
    <property type="molecule type" value="Genomic_DNA"/>
</dbReference>
<gene>
    <name evidence="1" type="ORF">UY57_C0032G0006</name>
</gene>
<dbReference type="AlphaFoldDB" id="A0A0G1WDG7"/>